<dbReference type="RefSeq" id="WP_158422753.1">
    <property type="nucleotide sequence ID" value="NZ_JAOQJL010000048.1"/>
</dbReference>
<sequence>MKKDLKTLNRSLAIAIAAAMTMTSVPSTLFAADFTDSDVAVEAVEPEETEAPVDVEEEPAVEEATEFSSDAAETEDVFSDHVSEEATVDTADVQVGTPGTPAKVTGLYIDTDKDYVSSPVLRWNTVEGAYKYEFAVTDAAGNEYGYVSTDSKTGKYVFRYASKDWASAMPSYDVTNLAGQYAYKIAADGSDYESIYADAEKKVLLKSLSAGQTYNIRVRAVNRYQDPATPNAEAVETVGEWSDPVVYAVPATYAPVQLTNLRYASEDDDNLYFAYDGAVTAGSVHGQYTSDPDYANLYEWEWEDAYADASKTTLAISKSDLESGKTYYLRVINRVNGNSLTDAQGKDVWSNVIAFTYTAKQADPLKTITGLTMYNEGRDSYSFRFDPVLEEDDKWELQWSKDPNFVTDVQSSAKGTYVSKYSMETGATYYVRAITYKYGAKGIEYGTPSNIVTIVKAKEPTASNLVLAEKTEDGYVFKYTGNIKLPNSGIQLWISKDPGFSNNPSLTKLRTNSDGEEQFTLYNSYFEPGYTYYVRIRPYSEDSSLEDSNKADETWYGAFSNTVTVSPKVSDVNVTAEVASTSITLTATAEDPSYATGYQFQKKVGKKYQNLGKTTNGIYTDKKLKPNTAYTYRVRAYYVSEKTGKTSYGAWKTYTTLTWGGNLNVRAVAKGKTSVKLTWNKLKGAQGYEVFRTVTDSYGKSYSADQGRTNTYEKWTLVKDIKKASAKTYTVKRLAAGQDYRFKVRAYKVVNGKKYYIEDEDSCTLDFALWIVSSKQNANGTLKLTWNPVYAGNGYLIEKKNRDTGVWEAYKTITRAATSSFTFPAANGQTDTYRIRAYKNGNPKTYTEDYSFEVDPYLAAPTGVKATVNKADGSITVKWNPVAGADYYEVYRTTRAASTYNKDTKTYSYSYGYANRLDNWVVDANSKYGYKVSDEDLTATTTTDRKVSYVNGNGIEQTWYEGPKAGVKYYYYVVAVKNGTAYAVKDSGKTIESGNSAAAAATVTNVTVAKTKITSGKATKGKVTLKWKKVAGAAGYEVYRSTKKGSGYTKLATITKGSTVKLTDKTVKAGKKYYYKVRAYKANEAGVDVYAAYSAAKAVKAK</sequence>
<comment type="caution">
    <text evidence="4">The sequence shown here is derived from an EMBL/GenBank/DDBJ whole genome shotgun (WGS) entry which is preliminary data.</text>
</comment>
<accession>A0ABT2TXT9</accession>
<evidence type="ECO:0000313" key="4">
    <source>
        <dbReference type="EMBL" id="MCU6767025.1"/>
    </source>
</evidence>
<evidence type="ECO:0000259" key="3">
    <source>
        <dbReference type="PROSITE" id="PS50853"/>
    </source>
</evidence>
<evidence type="ECO:0000256" key="2">
    <source>
        <dbReference type="SAM" id="SignalP"/>
    </source>
</evidence>
<name>A0ABT2TXT9_9FIRM</name>
<dbReference type="PROSITE" id="PS50853">
    <property type="entry name" value="FN3"/>
    <property type="match status" value="1"/>
</dbReference>
<reference evidence="4 5" key="1">
    <citation type="journal article" date="2021" name="ISME Commun">
        <title>Automated analysis of genomic sequences facilitates high-throughput and comprehensive description of bacteria.</title>
        <authorList>
            <person name="Hitch T.C.A."/>
        </authorList>
    </citation>
    <scope>NUCLEOTIDE SEQUENCE [LARGE SCALE GENOMIC DNA]</scope>
    <source>
        <strain evidence="4 5">Sanger_23</strain>
    </source>
</reference>
<dbReference type="CDD" id="cd00063">
    <property type="entry name" value="FN3"/>
    <property type="match status" value="2"/>
</dbReference>
<evidence type="ECO:0000313" key="5">
    <source>
        <dbReference type="Proteomes" id="UP001652409"/>
    </source>
</evidence>
<keyword evidence="2" id="KW-0732">Signal</keyword>
<dbReference type="SMART" id="SM00060">
    <property type="entry name" value="FN3"/>
    <property type="match status" value="7"/>
</dbReference>
<evidence type="ECO:0000256" key="1">
    <source>
        <dbReference type="SAM" id="MobiDB-lite"/>
    </source>
</evidence>
<feature type="chain" id="PRO_5047018802" evidence="2">
    <location>
        <begin position="32"/>
        <end position="1102"/>
    </location>
</feature>
<keyword evidence="5" id="KW-1185">Reference proteome</keyword>
<dbReference type="InterPro" id="IPR036116">
    <property type="entry name" value="FN3_sf"/>
</dbReference>
<feature type="compositionally biased region" description="Acidic residues" evidence="1">
    <location>
        <begin position="45"/>
        <end position="65"/>
    </location>
</feature>
<proteinExistence type="predicted"/>
<dbReference type="InterPro" id="IPR003961">
    <property type="entry name" value="FN3_dom"/>
</dbReference>
<protein>
    <submittedName>
        <fullName evidence="4">Fibronectin type III domain-containing protein</fullName>
    </submittedName>
</protein>
<gene>
    <name evidence="4" type="ORF">OCV61_16780</name>
</gene>
<dbReference type="Gene3D" id="2.60.40.10">
    <property type="entry name" value="Immunoglobulins"/>
    <property type="match status" value="5"/>
</dbReference>
<dbReference type="EMBL" id="JAOQJL010000048">
    <property type="protein sequence ID" value="MCU6767025.1"/>
    <property type="molecule type" value="Genomic_DNA"/>
</dbReference>
<dbReference type="SUPFAM" id="SSF49265">
    <property type="entry name" value="Fibronectin type III"/>
    <property type="match status" value="2"/>
</dbReference>
<dbReference type="InterPro" id="IPR013783">
    <property type="entry name" value="Ig-like_fold"/>
</dbReference>
<feature type="region of interest" description="Disordered" evidence="1">
    <location>
        <begin position="45"/>
        <end position="74"/>
    </location>
</feature>
<feature type="domain" description="Fibronectin type-III" evidence="3">
    <location>
        <begin position="568"/>
        <end position="658"/>
    </location>
</feature>
<organism evidence="4 5">
    <name type="scientific">Blautia ammoniilytica</name>
    <dbReference type="NCBI Taxonomy" id="2981782"/>
    <lineage>
        <taxon>Bacteria</taxon>
        <taxon>Bacillati</taxon>
        <taxon>Bacillota</taxon>
        <taxon>Clostridia</taxon>
        <taxon>Lachnospirales</taxon>
        <taxon>Lachnospiraceae</taxon>
        <taxon>Blautia</taxon>
    </lineage>
</organism>
<dbReference type="Proteomes" id="UP001652409">
    <property type="component" value="Unassembled WGS sequence"/>
</dbReference>
<feature type="signal peptide" evidence="2">
    <location>
        <begin position="1"/>
        <end position="31"/>
    </location>
</feature>